<evidence type="ECO:0000313" key="1">
    <source>
        <dbReference type="EMBL" id="XCC96031.1"/>
    </source>
</evidence>
<name>A0AAU8ANY3_9RHOB</name>
<dbReference type="AlphaFoldDB" id="A0AAU8ANY3"/>
<sequence>MPLTGSGFLCLWNDFDESRAEEYERWHSLEHVPERVAAPGFLSGRRYGDFARSESRYMTLYDLQSLAALDTPDYAELQREPTPWSAKMRPHFRNFLRLPCATLASEGTGCAGQVGTLALSLGNGSAASDGVILDLLREGLAEQRTSAFHLGRADRIPAYGVFASPELSEPGRHHLVVLQEATTEAGAQRAVADLLARITALDAGVRVLRRECSSLLFSVARDEVVPRWQRRPAASAQQA</sequence>
<proteinExistence type="predicted"/>
<organism evidence="1">
    <name type="scientific">Alloyangia sp. H15</name>
    <dbReference type="NCBI Taxonomy" id="3029062"/>
    <lineage>
        <taxon>Bacteria</taxon>
        <taxon>Pseudomonadati</taxon>
        <taxon>Pseudomonadota</taxon>
        <taxon>Alphaproteobacteria</taxon>
        <taxon>Rhodobacterales</taxon>
        <taxon>Roseobacteraceae</taxon>
        <taxon>Alloyangia</taxon>
    </lineage>
</organism>
<dbReference type="RefSeq" id="WP_353474898.1">
    <property type="nucleotide sequence ID" value="NZ_CP123385.1"/>
</dbReference>
<accession>A0AAU8ANY3</accession>
<dbReference type="EMBL" id="CP123385">
    <property type="protein sequence ID" value="XCC96031.1"/>
    <property type="molecule type" value="Genomic_DNA"/>
</dbReference>
<protein>
    <submittedName>
        <fullName evidence="1">Uncharacterized protein</fullName>
    </submittedName>
</protein>
<reference evidence="1" key="1">
    <citation type="submission" date="2023-02" db="EMBL/GenBank/DDBJ databases">
        <title>Description and genomic characterization of Salipiger bruguierae sp. nov., isolated from the sediment of mangrove plant Bruguiera sexangula.</title>
        <authorList>
            <person name="Long M."/>
        </authorList>
    </citation>
    <scope>NUCLEOTIDE SEQUENCE</scope>
    <source>
        <strain evidence="1">H15</strain>
    </source>
</reference>
<gene>
    <name evidence="1" type="ORF">PVT71_15125</name>
</gene>